<dbReference type="InterPro" id="IPR002035">
    <property type="entry name" value="VWF_A"/>
</dbReference>
<dbReference type="PATRIC" id="fig|993516.3.peg.6236"/>
<evidence type="ECO:0000256" key="1">
    <source>
        <dbReference type="SAM" id="MobiDB-lite"/>
    </source>
</evidence>
<feature type="compositionally biased region" description="Basic and acidic residues" evidence="1">
    <location>
        <begin position="68"/>
        <end position="84"/>
    </location>
</feature>
<keyword evidence="2" id="KW-0812">Transmembrane</keyword>
<dbReference type="RefSeq" id="WP_007340354.1">
    <property type="nucleotide sequence ID" value="NZ_AMWG01000163.1"/>
</dbReference>
<feature type="domain" description="VWFA" evidence="3">
    <location>
        <begin position="109"/>
        <end position="224"/>
    </location>
</feature>
<protein>
    <recommendedName>
        <fullName evidence="3">VWFA domain-containing protein</fullName>
    </recommendedName>
</protein>
<reference evidence="4 5" key="1">
    <citation type="journal article" date="2013" name="Mar. Genomics">
        <title>Expression of sulfatases in Rhodopirellula baltica and the diversity of sulfatases in the genus Rhodopirellula.</title>
        <authorList>
            <person name="Wegner C.E."/>
            <person name="Richter-Heitmann T."/>
            <person name="Klindworth A."/>
            <person name="Klockow C."/>
            <person name="Richter M."/>
            <person name="Achstetter T."/>
            <person name="Glockner F.O."/>
            <person name="Harder J."/>
        </authorList>
    </citation>
    <scope>NUCLEOTIDE SEQUENCE [LARGE SCALE GENOMIC DNA]</scope>
    <source>
        <strain evidence="4 5">SWK14</strain>
    </source>
</reference>
<feature type="transmembrane region" description="Helical" evidence="2">
    <location>
        <begin position="20"/>
        <end position="39"/>
    </location>
</feature>
<evidence type="ECO:0000259" key="3">
    <source>
        <dbReference type="PROSITE" id="PS50234"/>
    </source>
</evidence>
<dbReference type="Pfam" id="PF13519">
    <property type="entry name" value="VWA_2"/>
    <property type="match status" value="1"/>
</dbReference>
<name>L7C8R9_RHOBT</name>
<evidence type="ECO:0000313" key="5">
    <source>
        <dbReference type="Proteomes" id="UP000010959"/>
    </source>
</evidence>
<keyword evidence="2" id="KW-1133">Transmembrane helix</keyword>
<accession>L7C8R9</accession>
<dbReference type="Proteomes" id="UP000010959">
    <property type="component" value="Unassembled WGS sequence"/>
</dbReference>
<feature type="region of interest" description="Disordered" evidence="1">
    <location>
        <begin position="64"/>
        <end position="84"/>
    </location>
</feature>
<proteinExistence type="predicted"/>
<dbReference type="SUPFAM" id="SSF53300">
    <property type="entry name" value="vWA-like"/>
    <property type="match status" value="1"/>
</dbReference>
<dbReference type="AlphaFoldDB" id="L7C8R9"/>
<dbReference type="CDD" id="cd00198">
    <property type="entry name" value="vWFA"/>
    <property type="match status" value="1"/>
</dbReference>
<dbReference type="EMBL" id="AMWG01000163">
    <property type="protein sequence ID" value="ELP30220.1"/>
    <property type="molecule type" value="Genomic_DNA"/>
</dbReference>
<dbReference type="Gene3D" id="3.40.50.410">
    <property type="entry name" value="von Willebrand factor, type A domain"/>
    <property type="match status" value="1"/>
</dbReference>
<evidence type="ECO:0000313" key="4">
    <source>
        <dbReference type="EMBL" id="ELP30220.1"/>
    </source>
</evidence>
<keyword evidence="2" id="KW-0472">Membrane</keyword>
<comment type="caution">
    <text evidence="4">The sequence shown here is derived from an EMBL/GenBank/DDBJ whole genome shotgun (WGS) entry which is preliminary data.</text>
</comment>
<organism evidence="4 5">
    <name type="scientific">Rhodopirellula baltica SWK14</name>
    <dbReference type="NCBI Taxonomy" id="993516"/>
    <lineage>
        <taxon>Bacteria</taxon>
        <taxon>Pseudomonadati</taxon>
        <taxon>Planctomycetota</taxon>
        <taxon>Planctomycetia</taxon>
        <taxon>Pirellulales</taxon>
        <taxon>Pirellulaceae</taxon>
        <taxon>Rhodopirellula</taxon>
    </lineage>
</organism>
<dbReference type="PROSITE" id="PS50234">
    <property type="entry name" value="VWFA"/>
    <property type="match status" value="1"/>
</dbReference>
<evidence type="ECO:0000256" key="2">
    <source>
        <dbReference type="SAM" id="Phobius"/>
    </source>
</evidence>
<sequence length="304" mass="32544">MNDQQEQRAQIDGLTGSNDVSYASIGILAIIVFVLMLLVRVGSITADQLKADLNQSAQAQALQGEELDNTKAQRDAAERERDDAINEGEQLVNKIDELEGQAVATKGISIAVACDQTVSMSSTLTRLRAVLLAIAEVFPMATDNFNIGVVLYGNGPRVTFPLQRIKQIDQDGGDSLAELQDFAKQMTCAGGQADIDLAVSEAIEMLDAAPNSDKSRQLLMVCGDVSHGECGHHGPGDDDKLARTVAAWANASGTHRRVLGLHTGAETHPARAFYEQLGQANRESEFGSDPSEIFKTIFAASFGK</sequence>
<dbReference type="InterPro" id="IPR036465">
    <property type="entry name" value="vWFA_dom_sf"/>
</dbReference>
<gene>
    <name evidence="4" type="ORF">RBSWK_05818</name>
</gene>